<dbReference type="Pfam" id="PF01206">
    <property type="entry name" value="TusA"/>
    <property type="match status" value="1"/>
</dbReference>
<dbReference type="EMBL" id="FQVB01000009">
    <property type="protein sequence ID" value="SHE96335.1"/>
    <property type="molecule type" value="Genomic_DNA"/>
</dbReference>
<dbReference type="PANTHER" id="PTHR33279">
    <property type="entry name" value="SULFUR CARRIER PROTEIN YEDF-RELATED"/>
    <property type="match status" value="1"/>
</dbReference>
<dbReference type="RefSeq" id="WP_073037741.1">
    <property type="nucleotide sequence ID" value="NZ_FQVB01000009.1"/>
</dbReference>
<dbReference type="InterPro" id="IPR019870">
    <property type="entry name" value="Se_metab_YedF"/>
</dbReference>
<dbReference type="InterPro" id="IPR036868">
    <property type="entry name" value="TusA-like_sf"/>
</dbReference>
<gene>
    <name evidence="3" type="ORF">SAMN02745206_01100</name>
</gene>
<evidence type="ECO:0000259" key="2">
    <source>
        <dbReference type="Pfam" id="PF01206"/>
    </source>
</evidence>
<protein>
    <submittedName>
        <fullName evidence="3">Selenium metabolism protein YedF</fullName>
    </submittedName>
</protein>
<keyword evidence="4" id="KW-1185">Reference proteome</keyword>
<accession>A0A1M4XSA7</accession>
<proteinExistence type="inferred from homology"/>
<dbReference type="InterPro" id="IPR001455">
    <property type="entry name" value="TusA-like"/>
</dbReference>
<evidence type="ECO:0000313" key="3">
    <source>
        <dbReference type="EMBL" id="SHE96335.1"/>
    </source>
</evidence>
<dbReference type="OrthoDB" id="9801500at2"/>
<evidence type="ECO:0000256" key="1">
    <source>
        <dbReference type="ARBA" id="ARBA00008984"/>
    </source>
</evidence>
<organism evidence="3 4">
    <name type="scientific">Desulfacinum infernum DSM 9756</name>
    <dbReference type="NCBI Taxonomy" id="1121391"/>
    <lineage>
        <taxon>Bacteria</taxon>
        <taxon>Pseudomonadati</taxon>
        <taxon>Thermodesulfobacteriota</taxon>
        <taxon>Syntrophobacteria</taxon>
        <taxon>Syntrophobacterales</taxon>
        <taxon>Syntrophobacteraceae</taxon>
        <taxon>Desulfacinum</taxon>
    </lineage>
</organism>
<dbReference type="InterPro" id="IPR027396">
    <property type="entry name" value="DsrEFH-like"/>
</dbReference>
<dbReference type="CDD" id="cd03421">
    <property type="entry name" value="SirA_like_N"/>
    <property type="match status" value="1"/>
</dbReference>
<dbReference type="SUPFAM" id="SSF64307">
    <property type="entry name" value="SirA-like"/>
    <property type="match status" value="1"/>
</dbReference>
<dbReference type="PANTHER" id="PTHR33279:SF6">
    <property type="entry name" value="SULFUR CARRIER PROTEIN YEDF-RELATED"/>
    <property type="match status" value="1"/>
</dbReference>
<dbReference type="Proteomes" id="UP000184076">
    <property type="component" value="Unassembled WGS sequence"/>
</dbReference>
<reference evidence="4" key="1">
    <citation type="submission" date="2016-11" db="EMBL/GenBank/DDBJ databases">
        <authorList>
            <person name="Varghese N."/>
            <person name="Submissions S."/>
        </authorList>
    </citation>
    <scope>NUCLEOTIDE SEQUENCE [LARGE SCALE GENOMIC DNA]</scope>
    <source>
        <strain evidence="4">DSM 9756</strain>
    </source>
</reference>
<name>A0A1M4XSA7_9BACT</name>
<dbReference type="SUPFAM" id="SSF75169">
    <property type="entry name" value="DsrEFH-like"/>
    <property type="match status" value="1"/>
</dbReference>
<feature type="domain" description="UPF0033" evidence="2">
    <location>
        <begin position="5"/>
        <end position="64"/>
    </location>
</feature>
<dbReference type="Gene3D" id="3.30.110.40">
    <property type="entry name" value="TusA-like domain"/>
    <property type="match status" value="1"/>
</dbReference>
<comment type="similarity">
    <text evidence="1">Belongs to the sulfur carrier protein TusA family.</text>
</comment>
<dbReference type="STRING" id="1121391.SAMN02745206_01100"/>
<dbReference type="AlphaFoldDB" id="A0A1M4XSA7"/>
<evidence type="ECO:0000313" key="4">
    <source>
        <dbReference type="Proteomes" id="UP000184076"/>
    </source>
</evidence>
<dbReference type="NCBIfam" id="TIGR03527">
    <property type="entry name" value="selenium_YedF"/>
    <property type="match status" value="1"/>
</dbReference>
<sequence>MAHKHIDCRGLACPAPVLKTKEAVDQGDADPITVLVDNEAAKENVRRFLSRSGYRVAVQTEGETIMVEGTRDGSQACEVFVPEPEDAESARILVLVGTRRMGTGDDMLGEKLMENFLGTLKEMGPALWRLVFLNAGVTLTVDDSPVLGVLQDLEKSGVHILVCGTCLSHFGLLERKKVGETTNMLDIVTSMQLAHRVISLT</sequence>